<proteinExistence type="predicted"/>
<organism evidence="1 2">
    <name type="scientific">Cymbomonas tetramitiformis</name>
    <dbReference type="NCBI Taxonomy" id="36881"/>
    <lineage>
        <taxon>Eukaryota</taxon>
        <taxon>Viridiplantae</taxon>
        <taxon>Chlorophyta</taxon>
        <taxon>Pyramimonadophyceae</taxon>
        <taxon>Pyramimonadales</taxon>
        <taxon>Pyramimonadaceae</taxon>
        <taxon>Cymbomonas</taxon>
    </lineage>
</organism>
<keyword evidence="2" id="KW-1185">Reference proteome</keyword>
<accession>A0AAE0H4S9</accession>
<evidence type="ECO:0000313" key="2">
    <source>
        <dbReference type="Proteomes" id="UP001190700"/>
    </source>
</evidence>
<reference evidence="1 2" key="1">
    <citation type="journal article" date="2015" name="Genome Biol. Evol.">
        <title>Comparative Genomics of a Bacterivorous Green Alga Reveals Evolutionary Causalities and Consequences of Phago-Mixotrophic Mode of Nutrition.</title>
        <authorList>
            <person name="Burns J.A."/>
            <person name="Paasch A."/>
            <person name="Narechania A."/>
            <person name="Kim E."/>
        </authorList>
    </citation>
    <scope>NUCLEOTIDE SEQUENCE [LARGE SCALE GENOMIC DNA]</scope>
    <source>
        <strain evidence="1 2">PLY_AMNH</strain>
    </source>
</reference>
<dbReference type="EMBL" id="LGRX02000012">
    <property type="protein sequence ID" value="KAK3289874.1"/>
    <property type="molecule type" value="Genomic_DNA"/>
</dbReference>
<dbReference type="SUPFAM" id="SSF53335">
    <property type="entry name" value="S-adenosyl-L-methionine-dependent methyltransferases"/>
    <property type="match status" value="1"/>
</dbReference>
<dbReference type="Proteomes" id="UP001190700">
    <property type="component" value="Unassembled WGS sequence"/>
</dbReference>
<dbReference type="AlphaFoldDB" id="A0AAE0H4S9"/>
<comment type="caution">
    <text evidence="1">The sequence shown here is derived from an EMBL/GenBank/DDBJ whole genome shotgun (WGS) entry which is preliminary data.</text>
</comment>
<evidence type="ECO:0000313" key="1">
    <source>
        <dbReference type="EMBL" id="KAK3289874.1"/>
    </source>
</evidence>
<dbReference type="Gene3D" id="3.40.50.150">
    <property type="entry name" value="Vaccinia Virus protein VP39"/>
    <property type="match status" value="1"/>
</dbReference>
<gene>
    <name evidence="1" type="ORF">CYMTET_2705</name>
</gene>
<dbReference type="InterPro" id="IPR029063">
    <property type="entry name" value="SAM-dependent_MTases_sf"/>
</dbReference>
<name>A0AAE0H4S9_9CHLO</name>
<protein>
    <submittedName>
        <fullName evidence="1">Uncharacterized protein</fullName>
    </submittedName>
</protein>
<sequence>MNPVAVSRFLDVGNSVKSDKMNEGYQWFYPRFLGSFRSTPIRLLEIGYRRGHSARLWRRYLPKATLSFMDKRYPPGGSGAVVEGIKFHLKDQTIYQDNLDVCREDGPFDLVVDDGAHTMVAIRTSMTALLSCVKPGGFYIVEDLHTAYGDQVPGQKYFGGGLHSSNSVMNIFKDLIDVVNRKRFNSSFTVVPGDELVTGIFCFKSACILEVGSHARDVYA</sequence>